<keyword evidence="3" id="KW-1185">Reference proteome</keyword>
<dbReference type="Proteomes" id="UP000318758">
    <property type="component" value="Chromosome"/>
</dbReference>
<name>A0ABX5WQG2_9GAMM</name>
<sequence>MRISKTTAYQKWMRHDSSTNGKAKSKAQVGLYRQLANAADHTQDKVTLSPLALQLSAQAQQKT</sequence>
<feature type="region of interest" description="Disordered" evidence="1">
    <location>
        <begin position="1"/>
        <end position="25"/>
    </location>
</feature>
<organism evidence="2 3">
    <name type="scientific">Shewanella marisflavi</name>
    <dbReference type="NCBI Taxonomy" id="260364"/>
    <lineage>
        <taxon>Bacteria</taxon>
        <taxon>Pseudomonadati</taxon>
        <taxon>Pseudomonadota</taxon>
        <taxon>Gammaproteobacteria</taxon>
        <taxon>Alteromonadales</taxon>
        <taxon>Shewanellaceae</taxon>
        <taxon>Shewanella</taxon>
    </lineage>
</organism>
<gene>
    <name evidence="2" type="ORF">FGA12_13095</name>
</gene>
<evidence type="ECO:0000313" key="2">
    <source>
        <dbReference type="EMBL" id="QDF76010.1"/>
    </source>
</evidence>
<evidence type="ECO:0000313" key="3">
    <source>
        <dbReference type="Proteomes" id="UP000318758"/>
    </source>
</evidence>
<accession>A0ABX5WQG2</accession>
<protein>
    <recommendedName>
        <fullName evidence="4">Integrase</fullName>
    </recommendedName>
</protein>
<dbReference type="RefSeq" id="WP_140946924.1">
    <property type="nucleotide sequence ID" value="NZ_CP041153.1"/>
</dbReference>
<reference evidence="2 3" key="1">
    <citation type="submission" date="2019-06" db="EMBL/GenBank/DDBJ databases">
        <title>Complete genome of Shewanella marisflavi ECSMB14101, a mussel settlement-inducing bacterium isolated from East China Sea.</title>
        <authorList>
            <person name="Yang J."/>
            <person name="Liang X."/>
            <person name="Chang R."/>
            <person name="Peng L."/>
        </authorList>
    </citation>
    <scope>NUCLEOTIDE SEQUENCE [LARGE SCALE GENOMIC DNA]</scope>
    <source>
        <strain evidence="2 3">ECSMB14101</strain>
    </source>
</reference>
<evidence type="ECO:0008006" key="4">
    <source>
        <dbReference type="Google" id="ProtNLM"/>
    </source>
</evidence>
<proteinExistence type="predicted"/>
<evidence type="ECO:0000256" key="1">
    <source>
        <dbReference type="SAM" id="MobiDB-lite"/>
    </source>
</evidence>
<dbReference type="EMBL" id="CP041153">
    <property type="protein sequence ID" value="QDF76010.1"/>
    <property type="molecule type" value="Genomic_DNA"/>
</dbReference>